<dbReference type="InterPro" id="IPR040086">
    <property type="entry name" value="MJ0683-like"/>
</dbReference>
<organism evidence="5 6">
    <name type="scientific">Wandonia haliotis</name>
    <dbReference type="NCBI Taxonomy" id="574963"/>
    <lineage>
        <taxon>Bacteria</taxon>
        <taxon>Pseudomonadati</taxon>
        <taxon>Bacteroidota</taxon>
        <taxon>Flavobacteriia</taxon>
        <taxon>Flavobacteriales</taxon>
        <taxon>Crocinitomicaceae</taxon>
        <taxon>Wandonia</taxon>
    </lineage>
</organism>
<dbReference type="SFLD" id="SFLDS00029">
    <property type="entry name" value="Radical_SAM"/>
    <property type="match status" value="1"/>
</dbReference>
<dbReference type="InterPro" id="IPR006638">
    <property type="entry name" value="Elp3/MiaA/NifB-like_rSAM"/>
</dbReference>
<keyword evidence="3" id="KW-0411">Iron-sulfur</keyword>
<name>A0ABN1MK75_9FLAO</name>
<dbReference type="Pfam" id="PF04055">
    <property type="entry name" value="Radical_SAM"/>
    <property type="match status" value="1"/>
</dbReference>
<evidence type="ECO:0000313" key="5">
    <source>
        <dbReference type="EMBL" id="GAA0873619.1"/>
    </source>
</evidence>
<dbReference type="CDD" id="cd01335">
    <property type="entry name" value="Radical_SAM"/>
    <property type="match status" value="1"/>
</dbReference>
<dbReference type="SMART" id="SM00729">
    <property type="entry name" value="Elp3"/>
    <property type="match status" value="1"/>
</dbReference>
<dbReference type="SUPFAM" id="SSF102114">
    <property type="entry name" value="Radical SAM enzymes"/>
    <property type="match status" value="1"/>
</dbReference>
<reference evidence="5 6" key="1">
    <citation type="journal article" date="2019" name="Int. J. Syst. Evol. Microbiol.">
        <title>The Global Catalogue of Microorganisms (GCM) 10K type strain sequencing project: providing services to taxonomists for standard genome sequencing and annotation.</title>
        <authorList>
            <consortium name="The Broad Institute Genomics Platform"/>
            <consortium name="The Broad Institute Genome Sequencing Center for Infectious Disease"/>
            <person name="Wu L."/>
            <person name="Ma J."/>
        </authorList>
    </citation>
    <scope>NUCLEOTIDE SEQUENCE [LARGE SCALE GENOMIC DNA]</scope>
    <source>
        <strain evidence="5 6">JCM 16083</strain>
    </source>
</reference>
<gene>
    <name evidence="5" type="ORF">GCM10009118_00270</name>
</gene>
<dbReference type="NCBIfam" id="NF033668">
    <property type="entry name" value="rSAM_PA0069"/>
    <property type="match status" value="1"/>
</dbReference>
<evidence type="ECO:0000256" key="1">
    <source>
        <dbReference type="ARBA" id="ARBA00022723"/>
    </source>
</evidence>
<protein>
    <submittedName>
        <fullName evidence="5">PA0069 family radical SAM protein</fullName>
    </submittedName>
</protein>
<evidence type="ECO:0000313" key="6">
    <source>
        <dbReference type="Proteomes" id="UP001501126"/>
    </source>
</evidence>
<dbReference type="PANTHER" id="PTHR43432">
    <property type="entry name" value="SLR0285 PROTEIN"/>
    <property type="match status" value="1"/>
</dbReference>
<dbReference type="InterPro" id="IPR058240">
    <property type="entry name" value="rSAM_sf"/>
</dbReference>
<accession>A0ABN1MK75</accession>
<evidence type="ECO:0000256" key="3">
    <source>
        <dbReference type="ARBA" id="ARBA00023014"/>
    </source>
</evidence>
<dbReference type="InterPro" id="IPR007197">
    <property type="entry name" value="rSAM"/>
</dbReference>
<dbReference type="Gene3D" id="3.80.30.30">
    <property type="match status" value="1"/>
</dbReference>
<dbReference type="PROSITE" id="PS51918">
    <property type="entry name" value="RADICAL_SAM"/>
    <property type="match status" value="1"/>
</dbReference>
<sequence>MSDRQQKTKGQGAFINPESRFLKNRDGDAFDDLQFEEVENRKTTFIEVYPKTIINKVKSPDIPLSYSMNPYQGCEHGCTYCYARPTHEYWGYSAGVDFERVVLVKKNAPELLEETLRKRNWEVKTIMLSGNTDCYQPCEKKLGLTRKMLQVLLDFKHPVGVITKNALIERDADILQELARLQLVGVSISITTLKEDLRRKLEPRTASAKKKLRTIELLAEKGIPVNVMLAPVIPALNEEEIFSICKAASEHGATSVHYQIVRLNGPNEAIFSNWLSHHYPDRSEKILNQLRSMHGDAVNSSVFGKRMRGEGHFAENIRQQFAVAQKRFFSEKQTNHLRTDLFCPPLQEGDQLTLF</sequence>
<feature type="domain" description="Radical SAM core" evidence="4">
    <location>
        <begin position="60"/>
        <end position="306"/>
    </location>
</feature>
<keyword evidence="1" id="KW-0479">Metal-binding</keyword>
<dbReference type="EMBL" id="BAAAFH010000001">
    <property type="protein sequence ID" value="GAA0873619.1"/>
    <property type="molecule type" value="Genomic_DNA"/>
</dbReference>
<proteinExistence type="predicted"/>
<keyword evidence="6" id="KW-1185">Reference proteome</keyword>
<dbReference type="RefSeq" id="WP_343783829.1">
    <property type="nucleotide sequence ID" value="NZ_BAAAFH010000001.1"/>
</dbReference>
<comment type="caution">
    <text evidence="5">The sequence shown here is derived from an EMBL/GenBank/DDBJ whole genome shotgun (WGS) entry which is preliminary data.</text>
</comment>
<dbReference type="SFLD" id="SFLDG01084">
    <property type="entry name" value="Uncharacterised_Radical_SAM_Su"/>
    <property type="match status" value="1"/>
</dbReference>
<dbReference type="Proteomes" id="UP001501126">
    <property type="component" value="Unassembled WGS sequence"/>
</dbReference>
<evidence type="ECO:0000259" key="4">
    <source>
        <dbReference type="PROSITE" id="PS51918"/>
    </source>
</evidence>
<keyword evidence="2" id="KW-0408">Iron</keyword>
<dbReference type="PANTHER" id="PTHR43432:SF3">
    <property type="entry name" value="SLR0285 PROTEIN"/>
    <property type="match status" value="1"/>
</dbReference>
<evidence type="ECO:0000256" key="2">
    <source>
        <dbReference type="ARBA" id="ARBA00023004"/>
    </source>
</evidence>